<dbReference type="InterPro" id="IPR037448">
    <property type="entry name" value="Zig-8"/>
</dbReference>
<dbReference type="InterPro" id="IPR013783">
    <property type="entry name" value="Ig-like_fold"/>
</dbReference>
<comment type="caution">
    <text evidence="3">The sequence shown here is derived from an EMBL/GenBank/DDBJ whole genome shotgun (WGS) entry which is preliminary data.</text>
</comment>
<name>A0A553PC33_TIGCA</name>
<evidence type="ECO:0000259" key="2">
    <source>
        <dbReference type="PROSITE" id="PS50835"/>
    </source>
</evidence>
<evidence type="ECO:0000256" key="1">
    <source>
        <dbReference type="SAM" id="MobiDB-lite"/>
    </source>
</evidence>
<gene>
    <name evidence="3" type="ORF">TCAL_09495</name>
</gene>
<dbReference type="GO" id="GO:0032589">
    <property type="term" value="C:neuron projection membrane"/>
    <property type="evidence" value="ECO:0007669"/>
    <property type="project" value="TreeGrafter"/>
</dbReference>
<feature type="region of interest" description="Disordered" evidence="1">
    <location>
        <begin position="381"/>
        <end position="404"/>
    </location>
</feature>
<dbReference type="InterPro" id="IPR003598">
    <property type="entry name" value="Ig_sub2"/>
</dbReference>
<dbReference type="AlphaFoldDB" id="A0A553PC33"/>
<feature type="domain" description="Ig-like" evidence="2">
    <location>
        <begin position="236"/>
        <end position="327"/>
    </location>
</feature>
<dbReference type="STRING" id="6832.A0A553PC33"/>
<dbReference type="InterPro" id="IPR013106">
    <property type="entry name" value="Ig_V-set"/>
</dbReference>
<evidence type="ECO:0000313" key="4">
    <source>
        <dbReference type="Proteomes" id="UP000318571"/>
    </source>
</evidence>
<accession>A0A553PC33</accession>
<proteinExistence type="predicted"/>
<organism evidence="3 4">
    <name type="scientific">Tigriopus californicus</name>
    <name type="common">Marine copepod</name>
    <dbReference type="NCBI Taxonomy" id="6832"/>
    <lineage>
        <taxon>Eukaryota</taxon>
        <taxon>Metazoa</taxon>
        <taxon>Ecdysozoa</taxon>
        <taxon>Arthropoda</taxon>
        <taxon>Crustacea</taxon>
        <taxon>Multicrustacea</taxon>
        <taxon>Hexanauplia</taxon>
        <taxon>Copepoda</taxon>
        <taxon>Harpacticoida</taxon>
        <taxon>Harpacticidae</taxon>
        <taxon>Tigriopus</taxon>
    </lineage>
</organism>
<dbReference type="PROSITE" id="PS50835">
    <property type="entry name" value="IG_LIKE"/>
    <property type="match status" value="2"/>
</dbReference>
<dbReference type="PANTHER" id="PTHR23279:SF45">
    <property type="entry name" value="DEFECTIVE PROBOSCIS EXTENSION RESPONSE 12, ISOFORM C"/>
    <property type="match status" value="1"/>
</dbReference>
<dbReference type="SMART" id="SM00409">
    <property type="entry name" value="IG"/>
    <property type="match status" value="2"/>
</dbReference>
<protein>
    <recommendedName>
        <fullName evidence="2">Ig-like domain-containing protein</fullName>
    </recommendedName>
</protein>
<dbReference type="PANTHER" id="PTHR23279">
    <property type="entry name" value="DEFECTIVE PROBOSCIS EXTENSION RESPONSE DPR -RELATED"/>
    <property type="match status" value="1"/>
</dbReference>
<dbReference type="InterPro" id="IPR007110">
    <property type="entry name" value="Ig-like_dom"/>
</dbReference>
<dbReference type="Gene3D" id="2.60.40.10">
    <property type="entry name" value="Immunoglobulins"/>
    <property type="match status" value="2"/>
</dbReference>
<dbReference type="Pfam" id="PF13927">
    <property type="entry name" value="Ig_3"/>
    <property type="match status" value="1"/>
</dbReference>
<dbReference type="InterPro" id="IPR003599">
    <property type="entry name" value="Ig_sub"/>
</dbReference>
<feature type="domain" description="Ig-like" evidence="2">
    <location>
        <begin position="131"/>
        <end position="234"/>
    </location>
</feature>
<dbReference type="InterPro" id="IPR036179">
    <property type="entry name" value="Ig-like_dom_sf"/>
</dbReference>
<dbReference type="Proteomes" id="UP000318571">
    <property type="component" value="Chromosome 2"/>
</dbReference>
<feature type="compositionally biased region" description="Low complexity" evidence="1">
    <location>
        <begin position="391"/>
        <end position="404"/>
    </location>
</feature>
<evidence type="ECO:0000313" key="3">
    <source>
        <dbReference type="EMBL" id="TRY75242.1"/>
    </source>
</evidence>
<keyword evidence="4" id="KW-1185">Reference proteome</keyword>
<sequence length="404" mass="45866">MNNLSPSCLHTFRVVLQFRCPGLEMHGCCGVVSVWFHRDLMRERDSYRNSQSSCGSLSEYMMRRDTPPIKMLWIGHVFNIFLMLSNCDRVGTVSDPWRRRPQYQDFGLPSLFPPTLSPHQISTTETVVEEPIFDSSLVTNMTAQLGQTAHLHCKILNIKKGHPVSWIRRRDMHILTVDQAVFTKDARFLMHHLPESSQWTLMIKYLQKRDEGTYVCQVSTQTGVKSHYFNLLVTVPTAFILGSDEYHTQAGNAISLVCIIENSMDPPQYVFWYHNDQLINYDRVSRISIKTDPGPKTHTRLIINDVIKEDSGNYTCTAPNTKPSTIDVYVSPGDKTLSLSDHSHASSPHHALQSPHLLLVQWASIWIAIFLVGGSSFLHSSSPNPDHHPLSTRSLSQSSTLNPR</sequence>
<dbReference type="SUPFAM" id="SSF48726">
    <property type="entry name" value="Immunoglobulin"/>
    <property type="match status" value="2"/>
</dbReference>
<dbReference type="Pfam" id="PF07686">
    <property type="entry name" value="V-set"/>
    <property type="match status" value="1"/>
</dbReference>
<dbReference type="GO" id="GO:0050808">
    <property type="term" value="P:synapse organization"/>
    <property type="evidence" value="ECO:0007669"/>
    <property type="project" value="TreeGrafter"/>
</dbReference>
<reference evidence="3 4" key="1">
    <citation type="journal article" date="2018" name="Nat. Ecol. Evol.">
        <title>Genomic signatures of mitonuclear coevolution across populations of Tigriopus californicus.</title>
        <authorList>
            <person name="Barreto F.S."/>
            <person name="Watson E.T."/>
            <person name="Lima T.G."/>
            <person name="Willett C.S."/>
            <person name="Edmands S."/>
            <person name="Li W."/>
            <person name="Burton R.S."/>
        </authorList>
    </citation>
    <scope>NUCLEOTIDE SEQUENCE [LARGE SCALE GENOMIC DNA]</scope>
    <source>
        <strain evidence="3 4">San Diego</strain>
    </source>
</reference>
<dbReference type="EMBL" id="VCGU01000005">
    <property type="protein sequence ID" value="TRY75242.1"/>
    <property type="molecule type" value="Genomic_DNA"/>
</dbReference>
<dbReference type="SMART" id="SM00408">
    <property type="entry name" value="IGc2"/>
    <property type="match status" value="2"/>
</dbReference>